<dbReference type="InterPro" id="IPR035914">
    <property type="entry name" value="Sperma_CUB_dom_sf"/>
</dbReference>
<proteinExistence type="predicted"/>
<keyword evidence="1" id="KW-0677">Repeat</keyword>
<comment type="caution">
    <text evidence="6">The sequence shown here is derived from an EMBL/GenBank/DDBJ whole genome shotgun (WGS) entry which is preliminary data.</text>
</comment>
<keyword evidence="2 3" id="KW-1015">Disulfide bond</keyword>
<dbReference type="CDD" id="cd00041">
    <property type="entry name" value="CUB"/>
    <property type="match status" value="1"/>
</dbReference>
<reference evidence="6 7" key="1">
    <citation type="submission" date="2024-05" db="EMBL/GenBank/DDBJ databases">
        <authorList>
            <person name="Wallberg A."/>
        </authorList>
    </citation>
    <scope>NUCLEOTIDE SEQUENCE [LARGE SCALE GENOMIC DNA]</scope>
</reference>
<comment type="caution">
    <text evidence="3">Lacks conserved residue(s) required for the propagation of feature annotation.</text>
</comment>
<dbReference type="PANTHER" id="PTHR24251">
    <property type="entry name" value="OVOCHYMASE-RELATED"/>
    <property type="match status" value="1"/>
</dbReference>
<evidence type="ECO:0000259" key="4">
    <source>
        <dbReference type="PROSITE" id="PS01180"/>
    </source>
</evidence>
<evidence type="ECO:0008006" key="8">
    <source>
        <dbReference type="Google" id="ProtNLM"/>
    </source>
</evidence>
<dbReference type="PANTHER" id="PTHR24251:SF37">
    <property type="entry name" value="CUB DOMAIN-CONTAINING PROTEIN"/>
    <property type="match status" value="1"/>
</dbReference>
<keyword evidence="3" id="KW-0245">EGF-like domain</keyword>
<dbReference type="Pfam" id="PF00431">
    <property type="entry name" value="CUB"/>
    <property type="match status" value="1"/>
</dbReference>
<dbReference type="SMART" id="SM00042">
    <property type="entry name" value="CUB"/>
    <property type="match status" value="1"/>
</dbReference>
<dbReference type="EMBL" id="CAXKWB010023572">
    <property type="protein sequence ID" value="CAL4125393.1"/>
    <property type="molecule type" value="Genomic_DNA"/>
</dbReference>
<sequence length="204" mass="22724">AVCHPVCLNGQCTSPNSCSCFPGWRGNHCDIPVCHPVCLNGQCTSPNSCTCFPGWRGNHCDIPVCVSGCLHGTCTKPNRCTCHNGWINDQCGVGPCNKALNGTSGVITSPNYPRKFPFKLKGIWHITVNCGKRIMLSFIIRKTKRCRADYLEIQDADSNIEKVRLCNTSYKYYSSTNKIFVTLINNHDNSRKGFKIKWKTINST</sequence>
<dbReference type="Proteomes" id="UP001497623">
    <property type="component" value="Unassembled WGS sequence"/>
</dbReference>
<dbReference type="InterPro" id="IPR000859">
    <property type="entry name" value="CUB_dom"/>
</dbReference>
<dbReference type="Gene3D" id="2.60.120.290">
    <property type="entry name" value="Spermadhesin, CUB domain"/>
    <property type="match status" value="1"/>
</dbReference>
<dbReference type="Gene3D" id="2.10.25.10">
    <property type="entry name" value="Laminin"/>
    <property type="match status" value="3"/>
</dbReference>
<evidence type="ECO:0000256" key="3">
    <source>
        <dbReference type="PROSITE-ProRule" id="PRU00076"/>
    </source>
</evidence>
<dbReference type="InterPro" id="IPR009030">
    <property type="entry name" value="Growth_fac_rcpt_cys_sf"/>
</dbReference>
<dbReference type="SMART" id="SM00181">
    <property type="entry name" value="EGF"/>
    <property type="match status" value="3"/>
</dbReference>
<organism evidence="6 7">
    <name type="scientific">Meganyctiphanes norvegica</name>
    <name type="common">Northern krill</name>
    <name type="synonym">Thysanopoda norvegica</name>
    <dbReference type="NCBI Taxonomy" id="48144"/>
    <lineage>
        <taxon>Eukaryota</taxon>
        <taxon>Metazoa</taxon>
        <taxon>Ecdysozoa</taxon>
        <taxon>Arthropoda</taxon>
        <taxon>Crustacea</taxon>
        <taxon>Multicrustacea</taxon>
        <taxon>Malacostraca</taxon>
        <taxon>Eumalacostraca</taxon>
        <taxon>Eucarida</taxon>
        <taxon>Euphausiacea</taxon>
        <taxon>Euphausiidae</taxon>
        <taxon>Meganyctiphanes</taxon>
    </lineage>
</organism>
<evidence type="ECO:0000256" key="1">
    <source>
        <dbReference type="ARBA" id="ARBA00022737"/>
    </source>
</evidence>
<evidence type="ECO:0000313" key="6">
    <source>
        <dbReference type="EMBL" id="CAL4125393.1"/>
    </source>
</evidence>
<evidence type="ECO:0000256" key="2">
    <source>
        <dbReference type="ARBA" id="ARBA00023157"/>
    </source>
</evidence>
<evidence type="ECO:0000313" key="7">
    <source>
        <dbReference type="Proteomes" id="UP001497623"/>
    </source>
</evidence>
<dbReference type="SUPFAM" id="SSF49854">
    <property type="entry name" value="Spermadhesin, CUB domain"/>
    <property type="match status" value="1"/>
</dbReference>
<dbReference type="FunFam" id="2.10.25.10:FF:000020">
    <property type="entry name" value="Latent-transforming growth factor beta-binding protein 1"/>
    <property type="match status" value="1"/>
</dbReference>
<dbReference type="Pfam" id="PF23106">
    <property type="entry name" value="EGF_Teneurin"/>
    <property type="match status" value="2"/>
</dbReference>
<dbReference type="PROSITE" id="PS01180">
    <property type="entry name" value="CUB"/>
    <property type="match status" value="1"/>
</dbReference>
<keyword evidence="7" id="KW-1185">Reference proteome</keyword>
<accession>A0AAV2RK48</accession>
<gene>
    <name evidence="6" type="ORF">MNOR_LOCUS25094</name>
</gene>
<dbReference type="PROSITE" id="PS00022">
    <property type="entry name" value="EGF_1"/>
    <property type="match status" value="1"/>
</dbReference>
<name>A0AAV2RK48_MEGNR</name>
<dbReference type="PROSITE" id="PS50026">
    <property type="entry name" value="EGF_3"/>
    <property type="match status" value="1"/>
</dbReference>
<feature type="domain" description="EGF-like" evidence="5">
    <location>
        <begin position="30"/>
        <end position="61"/>
    </location>
</feature>
<dbReference type="PROSITE" id="PS01186">
    <property type="entry name" value="EGF_2"/>
    <property type="match status" value="1"/>
</dbReference>
<feature type="non-terminal residue" evidence="6">
    <location>
        <position position="1"/>
    </location>
</feature>
<feature type="disulfide bond" evidence="3">
    <location>
        <begin position="51"/>
        <end position="60"/>
    </location>
</feature>
<dbReference type="AlphaFoldDB" id="A0AAV2RK48"/>
<dbReference type="SUPFAM" id="SSF57184">
    <property type="entry name" value="Growth factor receptor domain"/>
    <property type="match status" value="1"/>
</dbReference>
<dbReference type="InterPro" id="IPR000742">
    <property type="entry name" value="EGF"/>
</dbReference>
<evidence type="ECO:0000259" key="5">
    <source>
        <dbReference type="PROSITE" id="PS50026"/>
    </source>
</evidence>
<feature type="non-terminal residue" evidence="6">
    <location>
        <position position="204"/>
    </location>
</feature>
<protein>
    <recommendedName>
        <fullName evidence="8">CUB domain-containing protein</fullName>
    </recommendedName>
</protein>
<feature type="domain" description="CUB" evidence="4">
    <location>
        <begin position="96"/>
        <end position="201"/>
    </location>
</feature>